<feature type="compositionally biased region" description="Acidic residues" evidence="1">
    <location>
        <begin position="174"/>
        <end position="185"/>
    </location>
</feature>
<feature type="domain" description="Brf1 TBP-binding" evidence="2">
    <location>
        <begin position="3"/>
        <end position="73"/>
    </location>
</feature>
<dbReference type="EMBL" id="SOYY01000008">
    <property type="protein sequence ID" value="KAA0718124.1"/>
    <property type="molecule type" value="Genomic_DNA"/>
</dbReference>
<proteinExistence type="predicted"/>
<dbReference type="AlphaFoldDB" id="A0A5A9P6M8"/>
<gene>
    <name evidence="3" type="ORF">E1301_Tti001282</name>
</gene>
<name>A0A5A9P6M8_9TELE</name>
<feature type="region of interest" description="Disordered" evidence="1">
    <location>
        <begin position="165"/>
        <end position="185"/>
    </location>
</feature>
<sequence>MIQNADYLKEQKEKEERIAKEKEDGTYKERKPKKPGRRREPINASTADEAIEKMLEQKRISTKINYDVLKDLNKSSPKSPTHPSEEPSAGGKKTPISRQRNLQLSSPQLAKTVSNFGKRLQPLICAQPSKKLALDQVSEFKSLSFPKGSVTPVAAPAQNAVVLESGPVAYEDPTHEEEEEEEEEEPCFSAMQLMGSSGMFCNKTLPLALG</sequence>
<evidence type="ECO:0000313" key="4">
    <source>
        <dbReference type="Proteomes" id="UP000324632"/>
    </source>
</evidence>
<feature type="compositionally biased region" description="Basic and acidic residues" evidence="1">
    <location>
        <begin position="7"/>
        <end position="29"/>
    </location>
</feature>
<dbReference type="Proteomes" id="UP000324632">
    <property type="component" value="Chromosome 8"/>
</dbReference>
<organism evidence="3 4">
    <name type="scientific">Triplophysa tibetana</name>
    <dbReference type="NCBI Taxonomy" id="1572043"/>
    <lineage>
        <taxon>Eukaryota</taxon>
        <taxon>Metazoa</taxon>
        <taxon>Chordata</taxon>
        <taxon>Craniata</taxon>
        <taxon>Vertebrata</taxon>
        <taxon>Euteleostomi</taxon>
        <taxon>Actinopterygii</taxon>
        <taxon>Neopterygii</taxon>
        <taxon>Teleostei</taxon>
        <taxon>Ostariophysi</taxon>
        <taxon>Cypriniformes</taxon>
        <taxon>Nemacheilidae</taxon>
        <taxon>Triplophysa</taxon>
    </lineage>
</organism>
<comment type="caution">
    <text evidence="3">The sequence shown here is derived from an EMBL/GenBank/DDBJ whole genome shotgun (WGS) entry which is preliminary data.</text>
</comment>
<evidence type="ECO:0000313" key="3">
    <source>
        <dbReference type="EMBL" id="KAA0718124.1"/>
    </source>
</evidence>
<reference evidence="3 4" key="1">
    <citation type="journal article" date="2019" name="Mol. Ecol. Resour.">
        <title>Chromosome-level genome assembly of Triplophysa tibetana, a fish adapted to the harsh high-altitude environment of the Tibetan Plateau.</title>
        <authorList>
            <person name="Yang X."/>
            <person name="Liu H."/>
            <person name="Ma Z."/>
            <person name="Zou Y."/>
            <person name="Zou M."/>
            <person name="Mao Y."/>
            <person name="Li X."/>
            <person name="Wang H."/>
            <person name="Chen T."/>
            <person name="Wang W."/>
            <person name="Yang R."/>
        </authorList>
    </citation>
    <scope>NUCLEOTIDE SEQUENCE [LARGE SCALE GENOMIC DNA]</scope>
    <source>
        <strain evidence="3">TTIB1903HZAU</strain>
        <tissue evidence="3">Muscle</tissue>
    </source>
</reference>
<dbReference type="InterPro" id="IPR011665">
    <property type="entry name" value="BRF1_TBP-bd_dom"/>
</dbReference>
<feature type="region of interest" description="Disordered" evidence="1">
    <location>
        <begin position="1"/>
        <end position="50"/>
    </location>
</feature>
<feature type="region of interest" description="Disordered" evidence="1">
    <location>
        <begin position="71"/>
        <end position="110"/>
    </location>
</feature>
<evidence type="ECO:0000259" key="2">
    <source>
        <dbReference type="Pfam" id="PF07741"/>
    </source>
</evidence>
<keyword evidence="4" id="KW-1185">Reference proteome</keyword>
<feature type="compositionally biased region" description="Polar residues" evidence="1">
    <location>
        <begin position="96"/>
        <end position="110"/>
    </location>
</feature>
<dbReference type="Pfam" id="PF07741">
    <property type="entry name" value="BRF1"/>
    <property type="match status" value="1"/>
</dbReference>
<evidence type="ECO:0000256" key="1">
    <source>
        <dbReference type="SAM" id="MobiDB-lite"/>
    </source>
</evidence>
<accession>A0A5A9P6M8</accession>
<protein>
    <submittedName>
        <fullName evidence="3">Transcription factor IIIB 90 kDa subunit</fullName>
    </submittedName>
</protein>